<dbReference type="PANTHER" id="PTHR20992:SF9">
    <property type="entry name" value="AT15442P-RELATED"/>
    <property type="match status" value="1"/>
</dbReference>
<feature type="transmembrane region" description="Helical" evidence="1">
    <location>
        <begin position="140"/>
        <end position="163"/>
    </location>
</feature>
<keyword evidence="1" id="KW-1133">Transmembrane helix</keyword>
<gene>
    <name evidence="2" type="ORF">FB458_0454</name>
</gene>
<feature type="transmembrane region" description="Helical" evidence="1">
    <location>
        <begin position="244"/>
        <end position="268"/>
    </location>
</feature>
<dbReference type="PANTHER" id="PTHR20992">
    <property type="entry name" value="AT15442P-RELATED"/>
    <property type="match status" value="1"/>
</dbReference>
<dbReference type="RefSeq" id="WP_246061457.1">
    <property type="nucleotide sequence ID" value="NZ_BAAAPR010000006.1"/>
</dbReference>
<sequence length="315" mass="32373">MVQLRLSVPPALRDTVLPLLYDDPAVRNVVVLRDAARDPDGDAVLADVARERAGGLLAHLDELGLARSGAVSLQELTAAPYAGAVAAERAAPGSPEDGVIWRVVEDQAQAAVRPGWGFHAFLWLAVALAAVAVVTDSSILVVGAMVVGPEFSLVAAACVGLALRRPRLAARAAVVLVTGFALAVAVVTVLALLARVGGWVTVDDVLAPRPLTGFIWRPDRWSLVVALLAGIAGVLSTTSGRASALVGVFISVTTVPAAGNLALGLAVWSPAEMGGSLAQLGLNLAGMVVAGTATLLGQRAYWSAMSSRRTARLPR</sequence>
<feature type="transmembrane region" description="Helical" evidence="1">
    <location>
        <begin position="280"/>
        <end position="302"/>
    </location>
</feature>
<evidence type="ECO:0000256" key="1">
    <source>
        <dbReference type="SAM" id="Phobius"/>
    </source>
</evidence>
<organism evidence="2 3">
    <name type="scientific">Lapillicoccus jejuensis</name>
    <dbReference type="NCBI Taxonomy" id="402171"/>
    <lineage>
        <taxon>Bacteria</taxon>
        <taxon>Bacillati</taxon>
        <taxon>Actinomycetota</taxon>
        <taxon>Actinomycetes</taxon>
        <taxon>Micrococcales</taxon>
        <taxon>Intrasporangiaceae</taxon>
        <taxon>Lapillicoccus</taxon>
    </lineage>
</organism>
<keyword evidence="1" id="KW-0472">Membrane</keyword>
<feature type="transmembrane region" description="Helical" evidence="1">
    <location>
        <begin position="175"/>
        <end position="200"/>
    </location>
</feature>
<keyword evidence="3" id="KW-1185">Reference proteome</keyword>
<dbReference type="Proteomes" id="UP000317893">
    <property type="component" value="Unassembled WGS sequence"/>
</dbReference>
<dbReference type="AlphaFoldDB" id="A0A542DWC1"/>
<evidence type="ECO:0000313" key="2">
    <source>
        <dbReference type="EMBL" id="TQJ07393.1"/>
    </source>
</evidence>
<keyword evidence="1" id="KW-0812">Transmembrane</keyword>
<evidence type="ECO:0000313" key="3">
    <source>
        <dbReference type="Proteomes" id="UP000317893"/>
    </source>
</evidence>
<dbReference type="Pfam" id="PF04087">
    <property type="entry name" value="DUF389"/>
    <property type="match status" value="1"/>
</dbReference>
<name>A0A542DWC1_9MICO</name>
<feature type="transmembrane region" description="Helical" evidence="1">
    <location>
        <begin position="116"/>
        <end position="134"/>
    </location>
</feature>
<accession>A0A542DWC1</accession>
<proteinExistence type="predicted"/>
<dbReference type="EMBL" id="VFMN01000001">
    <property type="protein sequence ID" value="TQJ07393.1"/>
    <property type="molecule type" value="Genomic_DNA"/>
</dbReference>
<comment type="caution">
    <text evidence="2">The sequence shown here is derived from an EMBL/GenBank/DDBJ whole genome shotgun (WGS) entry which is preliminary data.</text>
</comment>
<protein>
    <submittedName>
        <fullName evidence="2">Putative hydrophobic protein (TIGR00271 family)</fullName>
    </submittedName>
</protein>
<dbReference type="InterPro" id="IPR005240">
    <property type="entry name" value="DUF389"/>
</dbReference>
<feature type="transmembrane region" description="Helical" evidence="1">
    <location>
        <begin position="220"/>
        <end position="237"/>
    </location>
</feature>
<reference evidence="2 3" key="1">
    <citation type="submission" date="2019-06" db="EMBL/GenBank/DDBJ databases">
        <title>Sequencing the genomes of 1000 actinobacteria strains.</title>
        <authorList>
            <person name="Klenk H.-P."/>
        </authorList>
    </citation>
    <scope>NUCLEOTIDE SEQUENCE [LARGE SCALE GENOMIC DNA]</scope>
    <source>
        <strain evidence="2 3">DSM 18607</strain>
    </source>
</reference>